<keyword evidence="3" id="KW-0589">Pheromone response</keyword>
<evidence type="ECO:0000256" key="4">
    <source>
        <dbReference type="ARBA" id="ARBA00022692"/>
    </source>
</evidence>
<evidence type="ECO:0000256" key="10">
    <source>
        <dbReference type="SAM" id="MobiDB-lite"/>
    </source>
</evidence>
<feature type="region of interest" description="Disordered" evidence="10">
    <location>
        <begin position="344"/>
        <end position="418"/>
    </location>
</feature>
<dbReference type="InterPro" id="IPR000481">
    <property type="entry name" value="GPCR_Pheromne_B_alpha_rcpt"/>
</dbReference>
<keyword evidence="4 11" id="KW-0812">Transmembrane</keyword>
<dbReference type="PRINTS" id="PR00899">
    <property type="entry name" value="GPCRSTE3"/>
</dbReference>
<dbReference type="CDD" id="cd14966">
    <property type="entry name" value="7tmD_STE3"/>
    <property type="match status" value="1"/>
</dbReference>
<dbReference type="Pfam" id="PF02076">
    <property type="entry name" value="STE3"/>
    <property type="match status" value="1"/>
</dbReference>
<evidence type="ECO:0000256" key="3">
    <source>
        <dbReference type="ARBA" id="ARBA00022507"/>
    </source>
</evidence>
<evidence type="ECO:0000256" key="9">
    <source>
        <dbReference type="ARBA" id="ARBA00023224"/>
    </source>
</evidence>
<dbReference type="PANTHER" id="PTHR28097">
    <property type="entry name" value="PHEROMONE A FACTOR RECEPTOR"/>
    <property type="match status" value="1"/>
</dbReference>
<keyword evidence="8 12" id="KW-0675">Receptor</keyword>
<dbReference type="RefSeq" id="XP_060327577.1">
    <property type="nucleotide sequence ID" value="XM_060468892.1"/>
</dbReference>
<accession>A0AA39JYF6</accession>
<keyword evidence="13" id="KW-1185">Reference proteome</keyword>
<feature type="transmembrane region" description="Helical" evidence="11">
    <location>
        <begin position="113"/>
        <end position="135"/>
    </location>
</feature>
<dbReference type="PANTHER" id="PTHR28097:SF1">
    <property type="entry name" value="PHEROMONE A FACTOR RECEPTOR"/>
    <property type="match status" value="1"/>
</dbReference>
<keyword evidence="9" id="KW-0807">Transducer</keyword>
<dbReference type="GO" id="GO:0004934">
    <property type="term" value="F:mating-type alpha-factor pheromone receptor activity"/>
    <property type="evidence" value="ECO:0007669"/>
    <property type="project" value="InterPro"/>
</dbReference>
<comment type="caution">
    <text evidence="12">The sequence shown here is derived from an EMBL/GenBank/DDBJ whole genome shotgun (WGS) entry which is preliminary data.</text>
</comment>
<feature type="transmembrane region" description="Helical" evidence="11">
    <location>
        <begin position="273"/>
        <end position="292"/>
    </location>
</feature>
<dbReference type="Proteomes" id="UP001175211">
    <property type="component" value="Unassembled WGS sequence"/>
</dbReference>
<keyword evidence="7 11" id="KW-0472">Membrane</keyword>
<evidence type="ECO:0000256" key="6">
    <source>
        <dbReference type="ARBA" id="ARBA00023040"/>
    </source>
</evidence>
<feature type="compositionally biased region" description="Polar residues" evidence="10">
    <location>
        <begin position="372"/>
        <end position="389"/>
    </location>
</feature>
<dbReference type="GO" id="GO:0005886">
    <property type="term" value="C:plasma membrane"/>
    <property type="evidence" value="ECO:0007669"/>
    <property type="project" value="TreeGrafter"/>
</dbReference>
<comment type="similarity">
    <text evidence="2">Belongs to the G-protein coupled receptor 4 family.</text>
</comment>
<proteinExistence type="inferred from homology"/>
<evidence type="ECO:0000256" key="1">
    <source>
        <dbReference type="ARBA" id="ARBA00004141"/>
    </source>
</evidence>
<keyword evidence="5 11" id="KW-1133">Transmembrane helix</keyword>
<dbReference type="GeneID" id="85352440"/>
<protein>
    <submittedName>
        <fullName evidence="12">Pheromone receptor Rcb2 B44</fullName>
    </submittedName>
</protein>
<dbReference type="InterPro" id="IPR001499">
    <property type="entry name" value="GPCR_STE3"/>
</dbReference>
<dbReference type="PRINTS" id="PR00901">
    <property type="entry name" value="PHEROMONEBAR"/>
</dbReference>
<evidence type="ECO:0000256" key="2">
    <source>
        <dbReference type="ARBA" id="ARBA00011085"/>
    </source>
</evidence>
<feature type="transmembrane region" description="Helical" evidence="11">
    <location>
        <begin position="206"/>
        <end position="233"/>
    </location>
</feature>
<evidence type="ECO:0000256" key="5">
    <source>
        <dbReference type="ARBA" id="ARBA00022989"/>
    </source>
</evidence>
<feature type="transmembrane region" description="Helical" evidence="11">
    <location>
        <begin position="6"/>
        <end position="25"/>
    </location>
</feature>
<evidence type="ECO:0000256" key="11">
    <source>
        <dbReference type="SAM" id="Phobius"/>
    </source>
</evidence>
<keyword evidence="6" id="KW-0297">G-protein coupled receptor</keyword>
<evidence type="ECO:0000313" key="12">
    <source>
        <dbReference type="EMBL" id="KAK0451240.1"/>
    </source>
</evidence>
<evidence type="ECO:0000313" key="13">
    <source>
        <dbReference type="Proteomes" id="UP001175211"/>
    </source>
</evidence>
<evidence type="ECO:0000256" key="8">
    <source>
        <dbReference type="ARBA" id="ARBA00023170"/>
    </source>
</evidence>
<feature type="compositionally biased region" description="Acidic residues" evidence="10">
    <location>
        <begin position="399"/>
        <end position="409"/>
    </location>
</feature>
<dbReference type="EMBL" id="JAUEPS010000034">
    <property type="protein sequence ID" value="KAK0451240.1"/>
    <property type="molecule type" value="Genomic_DNA"/>
</dbReference>
<reference evidence="12" key="1">
    <citation type="submission" date="2023-06" db="EMBL/GenBank/DDBJ databases">
        <authorList>
            <consortium name="Lawrence Berkeley National Laboratory"/>
            <person name="Ahrendt S."/>
            <person name="Sahu N."/>
            <person name="Indic B."/>
            <person name="Wong-Bajracharya J."/>
            <person name="Merenyi Z."/>
            <person name="Ke H.-M."/>
            <person name="Monk M."/>
            <person name="Kocsube S."/>
            <person name="Drula E."/>
            <person name="Lipzen A."/>
            <person name="Balint B."/>
            <person name="Henrissat B."/>
            <person name="Andreopoulos B."/>
            <person name="Martin F.M."/>
            <person name="Harder C.B."/>
            <person name="Rigling D."/>
            <person name="Ford K.L."/>
            <person name="Foster G.D."/>
            <person name="Pangilinan J."/>
            <person name="Papanicolaou A."/>
            <person name="Barry K."/>
            <person name="LaButti K."/>
            <person name="Viragh M."/>
            <person name="Koriabine M."/>
            <person name="Yan M."/>
            <person name="Riley R."/>
            <person name="Champramary S."/>
            <person name="Plett K.L."/>
            <person name="Tsai I.J."/>
            <person name="Slot J."/>
            <person name="Sipos G."/>
            <person name="Plett J."/>
            <person name="Nagy L.G."/>
            <person name="Grigoriev I.V."/>
        </authorList>
    </citation>
    <scope>NUCLEOTIDE SEQUENCE</scope>
    <source>
        <strain evidence="12">CCBAS 213</strain>
    </source>
</reference>
<dbReference type="GO" id="GO:0000750">
    <property type="term" value="P:pheromone-dependent signal transduction involved in conjugation with cellular fusion"/>
    <property type="evidence" value="ECO:0007669"/>
    <property type="project" value="TreeGrafter"/>
</dbReference>
<gene>
    <name evidence="12" type="ORF">EV420DRAFT_1337854</name>
</gene>
<evidence type="ECO:0000256" key="7">
    <source>
        <dbReference type="ARBA" id="ARBA00023136"/>
    </source>
</evidence>
<comment type="subcellular location">
    <subcellularLocation>
        <location evidence="1">Membrane</location>
        <topology evidence="1">Multi-pass membrane protein</topology>
    </subcellularLocation>
</comment>
<sequence length="418" mass="47499">MHSDPTYPLFPIFAFFGFILPLIPLQWHLAAWNSGTCYFMIWSSLASLNQFINSIVWADNVTNWAPWWCEISIRIQIGASVAVPASCMCIQRRLYQIASVRAVSVTRAEKRRAILVDSLICILFPLCFIALQYVVQGHRFNIYENIGCAPAIYNTLLTYFINLMWPIAIGLTSAVYCVLTLRAFHRRRLEFSQFLSSNRSLTVSRYFRLMALATTEICCTTPLAIVVLCLSATSAPIEPWRSWSDTHYQYSRIVQVPALIWRSNSMLVASYETTRWVTVLCPLVFFAFFGFADEARKHYRALFNAALKRLGYQRPPQPPAKDASYQKPKPPQTFALSLPKYSTSESATTDSMPLHDVKTPPTPTTPTTTMTADDTISTCGSSTLHQSPRFSHFNKEEKNEFDEEPELTGDLESQYHAV</sequence>
<name>A0AA39JYF6_ARMTA</name>
<organism evidence="12 13">
    <name type="scientific">Armillaria tabescens</name>
    <name type="common">Ringless honey mushroom</name>
    <name type="synonym">Agaricus tabescens</name>
    <dbReference type="NCBI Taxonomy" id="1929756"/>
    <lineage>
        <taxon>Eukaryota</taxon>
        <taxon>Fungi</taxon>
        <taxon>Dikarya</taxon>
        <taxon>Basidiomycota</taxon>
        <taxon>Agaricomycotina</taxon>
        <taxon>Agaricomycetes</taxon>
        <taxon>Agaricomycetidae</taxon>
        <taxon>Agaricales</taxon>
        <taxon>Marasmiineae</taxon>
        <taxon>Physalacriaceae</taxon>
        <taxon>Desarmillaria</taxon>
    </lineage>
</organism>
<feature type="transmembrane region" description="Helical" evidence="11">
    <location>
        <begin position="163"/>
        <end position="185"/>
    </location>
</feature>
<dbReference type="AlphaFoldDB" id="A0AA39JYF6"/>